<evidence type="ECO:0000313" key="2">
    <source>
        <dbReference type="EMBL" id="KAF2436249.1"/>
    </source>
</evidence>
<proteinExistence type="predicted"/>
<feature type="transmembrane region" description="Helical" evidence="1">
    <location>
        <begin position="92"/>
        <end position="113"/>
    </location>
</feature>
<comment type="caution">
    <text evidence="2">The sequence shown here is derived from an EMBL/GenBank/DDBJ whole genome shotgun (WGS) entry which is preliminary data.</text>
</comment>
<evidence type="ECO:0000256" key="1">
    <source>
        <dbReference type="SAM" id="Phobius"/>
    </source>
</evidence>
<keyword evidence="1" id="KW-0812">Transmembrane</keyword>
<gene>
    <name evidence="2" type="ORF">EJ08DRAFT_714927</name>
</gene>
<dbReference type="EMBL" id="MU007011">
    <property type="protein sequence ID" value="KAF2436249.1"/>
    <property type="molecule type" value="Genomic_DNA"/>
</dbReference>
<accession>A0A9P4U2Y1</accession>
<evidence type="ECO:0000313" key="3">
    <source>
        <dbReference type="Proteomes" id="UP000800235"/>
    </source>
</evidence>
<feature type="transmembrane region" description="Helical" evidence="1">
    <location>
        <begin position="20"/>
        <end position="43"/>
    </location>
</feature>
<organism evidence="2 3">
    <name type="scientific">Tothia fuscella</name>
    <dbReference type="NCBI Taxonomy" id="1048955"/>
    <lineage>
        <taxon>Eukaryota</taxon>
        <taxon>Fungi</taxon>
        <taxon>Dikarya</taxon>
        <taxon>Ascomycota</taxon>
        <taxon>Pezizomycotina</taxon>
        <taxon>Dothideomycetes</taxon>
        <taxon>Pleosporomycetidae</taxon>
        <taxon>Venturiales</taxon>
        <taxon>Cylindrosympodiaceae</taxon>
        <taxon>Tothia</taxon>
    </lineage>
</organism>
<keyword evidence="3" id="KW-1185">Reference proteome</keyword>
<keyword evidence="1" id="KW-0472">Membrane</keyword>
<name>A0A9P4U2Y1_9PEZI</name>
<sequence>YLLCCRSDIWVASPARNLPTLATFISTIGLPMGTVIVQNHGIIAHVIKRVIDVSFGVDDRRESVVFVGFSLLLVQGIRAHAFWWWYRRFSQLYTMTFLSLHMIWVFVVSRFVAFNV</sequence>
<dbReference type="Proteomes" id="UP000800235">
    <property type="component" value="Unassembled WGS sequence"/>
</dbReference>
<feature type="transmembrane region" description="Helical" evidence="1">
    <location>
        <begin position="64"/>
        <end position="86"/>
    </location>
</feature>
<feature type="non-terminal residue" evidence="2">
    <location>
        <position position="1"/>
    </location>
</feature>
<protein>
    <submittedName>
        <fullName evidence="2">Uncharacterized protein</fullName>
    </submittedName>
</protein>
<dbReference type="AlphaFoldDB" id="A0A9P4U2Y1"/>
<reference evidence="2" key="1">
    <citation type="journal article" date="2020" name="Stud. Mycol.">
        <title>101 Dothideomycetes genomes: a test case for predicting lifestyles and emergence of pathogens.</title>
        <authorList>
            <person name="Haridas S."/>
            <person name="Albert R."/>
            <person name="Binder M."/>
            <person name="Bloem J."/>
            <person name="Labutti K."/>
            <person name="Salamov A."/>
            <person name="Andreopoulos B."/>
            <person name="Baker S."/>
            <person name="Barry K."/>
            <person name="Bills G."/>
            <person name="Bluhm B."/>
            <person name="Cannon C."/>
            <person name="Castanera R."/>
            <person name="Culley D."/>
            <person name="Daum C."/>
            <person name="Ezra D."/>
            <person name="Gonzalez J."/>
            <person name="Henrissat B."/>
            <person name="Kuo A."/>
            <person name="Liang C."/>
            <person name="Lipzen A."/>
            <person name="Lutzoni F."/>
            <person name="Magnuson J."/>
            <person name="Mondo S."/>
            <person name="Nolan M."/>
            <person name="Ohm R."/>
            <person name="Pangilinan J."/>
            <person name="Park H.-J."/>
            <person name="Ramirez L."/>
            <person name="Alfaro M."/>
            <person name="Sun H."/>
            <person name="Tritt A."/>
            <person name="Yoshinaga Y."/>
            <person name="Zwiers L.-H."/>
            <person name="Turgeon B."/>
            <person name="Goodwin S."/>
            <person name="Spatafora J."/>
            <person name="Crous P."/>
            <person name="Grigoriev I."/>
        </authorList>
    </citation>
    <scope>NUCLEOTIDE SEQUENCE</scope>
    <source>
        <strain evidence="2">CBS 130266</strain>
    </source>
</reference>
<keyword evidence="1" id="KW-1133">Transmembrane helix</keyword>